<feature type="compositionally biased region" description="Basic and acidic residues" evidence="1">
    <location>
        <begin position="88"/>
        <end position="108"/>
    </location>
</feature>
<feature type="compositionally biased region" description="Pro residues" evidence="1">
    <location>
        <begin position="131"/>
        <end position="143"/>
    </location>
</feature>
<evidence type="ECO:0000256" key="2">
    <source>
        <dbReference type="SAM" id="SignalP"/>
    </source>
</evidence>
<protein>
    <recommendedName>
        <fullName evidence="5">DUF4794 domain-containing protein</fullName>
    </recommendedName>
</protein>
<dbReference type="AlphaFoldDB" id="A0A6H5G2B4"/>
<accession>A0A6H5G2B4</accession>
<feature type="signal peptide" evidence="2">
    <location>
        <begin position="1"/>
        <end position="20"/>
    </location>
</feature>
<dbReference type="Proteomes" id="UP000479000">
    <property type="component" value="Unassembled WGS sequence"/>
</dbReference>
<proteinExistence type="predicted"/>
<sequence length="188" mass="20142">MRRPSATTLLNAFMISCAAAMPMAPQSAPVYDQRQEGNTNVHAQLENVVVLLVPPAGMGLLNLVEMAAKSAGLGNKPDSTAVGPAIGPHDEKYQRDPDYVQVPDDKHYAFQSPLSDEQRTTDRQPTASSPSPSPTPTSSPTPPAETTDVTQPPPVVAMDAVTAHSAKLALYSQFRSANPPQHIRKHNR</sequence>
<organism evidence="3 4">
    <name type="scientific">Nesidiocoris tenuis</name>
    <dbReference type="NCBI Taxonomy" id="355587"/>
    <lineage>
        <taxon>Eukaryota</taxon>
        <taxon>Metazoa</taxon>
        <taxon>Ecdysozoa</taxon>
        <taxon>Arthropoda</taxon>
        <taxon>Hexapoda</taxon>
        <taxon>Insecta</taxon>
        <taxon>Pterygota</taxon>
        <taxon>Neoptera</taxon>
        <taxon>Paraneoptera</taxon>
        <taxon>Hemiptera</taxon>
        <taxon>Heteroptera</taxon>
        <taxon>Panheteroptera</taxon>
        <taxon>Cimicomorpha</taxon>
        <taxon>Miridae</taxon>
        <taxon>Dicyphina</taxon>
        <taxon>Nesidiocoris</taxon>
    </lineage>
</organism>
<evidence type="ECO:0000313" key="4">
    <source>
        <dbReference type="Proteomes" id="UP000479000"/>
    </source>
</evidence>
<gene>
    <name evidence="3" type="ORF">NTEN_LOCUS2586</name>
</gene>
<reference evidence="3 4" key="1">
    <citation type="submission" date="2020-02" db="EMBL/GenBank/DDBJ databases">
        <authorList>
            <person name="Ferguson B K."/>
        </authorList>
    </citation>
    <scope>NUCLEOTIDE SEQUENCE [LARGE SCALE GENOMIC DNA]</scope>
</reference>
<dbReference type="EMBL" id="CADCXU010004119">
    <property type="protein sequence ID" value="CAA9995875.1"/>
    <property type="molecule type" value="Genomic_DNA"/>
</dbReference>
<feature type="region of interest" description="Disordered" evidence="1">
    <location>
        <begin position="73"/>
        <end position="157"/>
    </location>
</feature>
<keyword evidence="2" id="KW-0732">Signal</keyword>
<keyword evidence="4" id="KW-1185">Reference proteome</keyword>
<dbReference type="PROSITE" id="PS51257">
    <property type="entry name" value="PROKAR_LIPOPROTEIN"/>
    <property type="match status" value="1"/>
</dbReference>
<evidence type="ECO:0008006" key="5">
    <source>
        <dbReference type="Google" id="ProtNLM"/>
    </source>
</evidence>
<feature type="non-terminal residue" evidence="3">
    <location>
        <position position="188"/>
    </location>
</feature>
<evidence type="ECO:0000256" key="1">
    <source>
        <dbReference type="SAM" id="MobiDB-lite"/>
    </source>
</evidence>
<feature type="chain" id="PRO_5026150580" description="DUF4794 domain-containing protein" evidence="2">
    <location>
        <begin position="21"/>
        <end position="188"/>
    </location>
</feature>
<evidence type="ECO:0000313" key="3">
    <source>
        <dbReference type="EMBL" id="CAA9995875.1"/>
    </source>
</evidence>
<name>A0A6H5G2B4_9HEMI</name>
<dbReference type="OrthoDB" id="6631407at2759"/>